<dbReference type="SMART" id="SM00256">
    <property type="entry name" value="FBOX"/>
    <property type="match status" value="1"/>
</dbReference>
<feature type="domain" description="F-box" evidence="1">
    <location>
        <begin position="39"/>
        <end position="85"/>
    </location>
</feature>
<keyword evidence="3" id="KW-1185">Reference proteome</keyword>
<sequence>MGNRVGKWEGTWNIYLMDFSWIGRTFNYFWHGISTEMEFSSWDHLPDVVIIEVFKYLNDRDKANAALTCKNWARLFQTPCLWRHRHLDMGGYKATSNGLRACQFAEKFGNYVRYLSISCSHPSYHTTKIFQKAMENLLFKLRQSSLIEFELERLELDRFWKYESSRDRLISSLAKFFKGQRCLQIFDMTSAQFPVPGGCRVIEAVGNQSGTKLEYLYIEDFFHSRLAVFQVKRFRTAISRFTNLHYIALNYNCISEEILEIFTKTLKGKLECMNLKVYRNDPHFHRISGYTWKMLHNACPKLTVTVWFESIASCTVTIPILVKEMPVREMHLWTGYDDDNRYASMIKERCLDFKLCTDLLIDPTGNNFVL</sequence>
<dbReference type="InterPro" id="IPR036047">
    <property type="entry name" value="F-box-like_dom_sf"/>
</dbReference>
<proteinExistence type="predicted"/>
<evidence type="ECO:0000313" key="2">
    <source>
        <dbReference type="EMBL" id="KAJ8312773.1"/>
    </source>
</evidence>
<evidence type="ECO:0000313" key="3">
    <source>
        <dbReference type="Proteomes" id="UP001217089"/>
    </source>
</evidence>
<comment type="caution">
    <text evidence="2">The sequence shown here is derived from an EMBL/GenBank/DDBJ whole genome shotgun (WGS) entry which is preliminary data.</text>
</comment>
<dbReference type="InterPro" id="IPR032675">
    <property type="entry name" value="LRR_dom_sf"/>
</dbReference>
<name>A0ABQ9F5X1_TEGGR</name>
<dbReference type="EMBL" id="JARBDR010000440">
    <property type="protein sequence ID" value="KAJ8312773.1"/>
    <property type="molecule type" value="Genomic_DNA"/>
</dbReference>
<dbReference type="Gene3D" id="3.80.10.10">
    <property type="entry name" value="Ribonuclease Inhibitor"/>
    <property type="match status" value="1"/>
</dbReference>
<dbReference type="Pfam" id="PF12937">
    <property type="entry name" value="F-box-like"/>
    <property type="match status" value="1"/>
</dbReference>
<dbReference type="InterPro" id="IPR001810">
    <property type="entry name" value="F-box_dom"/>
</dbReference>
<protein>
    <recommendedName>
        <fullName evidence="1">F-box domain-containing protein</fullName>
    </recommendedName>
</protein>
<dbReference type="Proteomes" id="UP001217089">
    <property type="component" value="Unassembled WGS sequence"/>
</dbReference>
<gene>
    <name evidence="2" type="ORF">KUTeg_010146</name>
</gene>
<evidence type="ECO:0000259" key="1">
    <source>
        <dbReference type="PROSITE" id="PS50181"/>
    </source>
</evidence>
<dbReference type="SUPFAM" id="SSF52047">
    <property type="entry name" value="RNI-like"/>
    <property type="match status" value="1"/>
</dbReference>
<dbReference type="PROSITE" id="PS50181">
    <property type="entry name" value="FBOX"/>
    <property type="match status" value="1"/>
</dbReference>
<dbReference type="SUPFAM" id="SSF81383">
    <property type="entry name" value="F-box domain"/>
    <property type="match status" value="1"/>
</dbReference>
<reference evidence="2 3" key="1">
    <citation type="submission" date="2022-12" db="EMBL/GenBank/DDBJ databases">
        <title>Chromosome-level genome of Tegillarca granosa.</title>
        <authorList>
            <person name="Kim J."/>
        </authorList>
    </citation>
    <scope>NUCLEOTIDE SEQUENCE [LARGE SCALE GENOMIC DNA]</scope>
    <source>
        <strain evidence="2">Teg-2019</strain>
        <tissue evidence="2">Adductor muscle</tissue>
    </source>
</reference>
<dbReference type="PANTHER" id="PTHR20872">
    <property type="match status" value="1"/>
</dbReference>
<accession>A0ABQ9F5X1</accession>
<dbReference type="Gene3D" id="1.20.1280.50">
    <property type="match status" value="1"/>
</dbReference>
<organism evidence="2 3">
    <name type="scientific">Tegillarca granosa</name>
    <name type="common">Malaysian cockle</name>
    <name type="synonym">Anadara granosa</name>
    <dbReference type="NCBI Taxonomy" id="220873"/>
    <lineage>
        <taxon>Eukaryota</taxon>
        <taxon>Metazoa</taxon>
        <taxon>Spiralia</taxon>
        <taxon>Lophotrochozoa</taxon>
        <taxon>Mollusca</taxon>
        <taxon>Bivalvia</taxon>
        <taxon>Autobranchia</taxon>
        <taxon>Pteriomorphia</taxon>
        <taxon>Arcoida</taxon>
        <taxon>Arcoidea</taxon>
        <taxon>Arcidae</taxon>
        <taxon>Tegillarca</taxon>
    </lineage>
</organism>
<dbReference type="PANTHER" id="PTHR20872:SF1">
    <property type="entry name" value="F-BOX DOMAIN-CONTAINING PROTEIN"/>
    <property type="match status" value="1"/>
</dbReference>